<organism evidence="1 2">
    <name type="scientific">Mycolicibacterium fluoranthenivorans</name>
    <dbReference type="NCBI Taxonomy" id="258505"/>
    <lineage>
        <taxon>Bacteria</taxon>
        <taxon>Bacillati</taxon>
        <taxon>Actinomycetota</taxon>
        <taxon>Actinomycetes</taxon>
        <taxon>Mycobacteriales</taxon>
        <taxon>Mycobacteriaceae</taxon>
        <taxon>Mycolicibacterium</taxon>
    </lineage>
</organism>
<proteinExistence type="predicted"/>
<dbReference type="AlphaFoldDB" id="A0A7G8P949"/>
<accession>A0A7G8P949</accession>
<dbReference type="EMBL" id="CP059894">
    <property type="protein sequence ID" value="QNJ90865.1"/>
    <property type="molecule type" value="Genomic_DNA"/>
</dbReference>
<dbReference type="Gene3D" id="3.30.530.20">
    <property type="match status" value="1"/>
</dbReference>
<evidence type="ECO:0000313" key="2">
    <source>
        <dbReference type="Proteomes" id="UP000515498"/>
    </source>
</evidence>
<reference evidence="1 2" key="1">
    <citation type="submission" date="2020-07" db="EMBL/GenBank/DDBJ databases">
        <title>Draft genome sequence of four isobutane-metabolizing strains capable of cometabolically degrading diverse ether contaminants.</title>
        <authorList>
            <person name="Chen W."/>
            <person name="Faulkner N."/>
            <person name="Smith C."/>
            <person name="Hyman M."/>
        </authorList>
    </citation>
    <scope>NUCLEOTIDE SEQUENCE [LARGE SCALE GENOMIC DNA]</scope>
    <source>
        <strain evidence="1 2">2A</strain>
    </source>
</reference>
<sequence>MRWTVGSTHTLSDLIPAEPAAVRAFYVDLANITLVHPLVVSVRPTRHRETPGGGQLRAYRVRDRIPLGRLVLRASYAAELYIPARGEVLTEARQFPGVRLFGRVSFDGTAEGTTLTEHLHITAPAVLAALTVRQALAAHVSMLAGIRRHFQALR</sequence>
<dbReference type="RefSeq" id="WP_187095748.1">
    <property type="nucleotide sequence ID" value="NZ_CP059894.1"/>
</dbReference>
<name>A0A7G8P949_9MYCO</name>
<gene>
    <name evidence="1" type="ORF">HZU40_21795</name>
</gene>
<dbReference type="Proteomes" id="UP000515498">
    <property type="component" value="Chromosome"/>
</dbReference>
<dbReference type="SUPFAM" id="SSF55961">
    <property type="entry name" value="Bet v1-like"/>
    <property type="match status" value="1"/>
</dbReference>
<dbReference type="KEGG" id="mflu:HZU40_21795"/>
<protein>
    <submittedName>
        <fullName evidence="1">SRPBCC family protein</fullName>
    </submittedName>
</protein>
<evidence type="ECO:0000313" key="1">
    <source>
        <dbReference type="EMBL" id="QNJ90865.1"/>
    </source>
</evidence>
<dbReference type="InterPro" id="IPR023393">
    <property type="entry name" value="START-like_dom_sf"/>
</dbReference>